<evidence type="ECO:0000313" key="2">
    <source>
        <dbReference type="Proteomes" id="UP000287171"/>
    </source>
</evidence>
<dbReference type="Proteomes" id="UP000287171">
    <property type="component" value="Unassembled WGS sequence"/>
</dbReference>
<evidence type="ECO:0008006" key="3">
    <source>
        <dbReference type="Google" id="ProtNLM"/>
    </source>
</evidence>
<dbReference type="RefSeq" id="WP_126626854.1">
    <property type="nucleotide sequence ID" value="NZ_BIFT01000001.1"/>
</dbReference>
<reference evidence="2" key="1">
    <citation type="submission" date="2018-12" db="EMBL/GenBank/DDBJ databases">
        <title>Tengunoibacter tsumagoiensis gen. nov., sp. nov., Dictyobacter kobayashii sp. nov., D. alpinus sp. nov., and D. joshuensis sp. nov. and description of Dictyobacteraceae fam. nov. within the order Ktedonobacterales isolated from Tengu-no-mugimeshi.</title>
        <authorList>
            <person name="Wang C.M."/>
            <person name="Zheng Y."/>
            <person name="Sakai Y."/>
            <person name="Toyoda A."/>
            <person name="Minakuchi Y."/>
            <person name="Abe K."/>
            <person name="Yokota A."/>
            <person name="Yabe S."/>
        </authorList>
    </citation>
    <scope>NUCLEOTIDE SEQUENCE [LARGE SCALE GENOMIC DNA]</scope>
    <source>
        <strain evidence="2">Uno16</strain>
    </source>
</reference>
<dbReference type="AlphaFoldDB" id="A0A402B4W1"/>
<name>A0A402B4W1_9CHLR</name>
<comment type="caution">
    <text evidence="1">The sequence shown here is derived from an EMBL/GenBank/DDBJ whole genome shotgun (WGS) entry which is preliminary data.</text>
</comment>
<sequence length="236" mass="27452">MTNTSIEWTNKTWNPITGCTEVSPGCDHCYARTLAERFRGVKGNHFEQGFDLKLWPDRLQLPLRWKKPQMIFVNSMSDLFHKDVPDDYIIQVFETMRLAKQHTFQVLTKRPSRAVLLAHKLDWAPNIWFGTSIENNDYVWRADKIRQVPAVIRFISAEPLLGELTDLHLAGIHWLIAGAESGHGARPMNVDWARFLRDLCQEHGTAFFYKQNALRGRKQPLPLLDGRQWMEYPHTA</sequence>
<evidence type="ECO:0000313" key="1">
    <source>
        <dbReference type="EMBL" id="GCE26395.1"/>
    </source>
</evidence>
<protein>
    <recommendedName>
        <fullName evidence="3">Phage Gp37/Gp68 family protein</fullName>
    </recommendedName>
</protein>
<dbReference type="OrthoDB" id="9787478at2"/>
<proteinExistence type="predicted"/>
<organism evidence="1 2">
    <name type="scientific">Dictyobacter alpinus</name>
    <dbReference type="NCBI Taxonomy" id="2014873"/>
    <lineage>
        <taxon>Bacteria</taxon>
        <taxon>Bacillati</taxon>
        <taxon>Chloroflexota</taxon>
        <taxon>Ktedonobacteria</taxon>
        <taxon>Ktedonobacterales</taxon>
        <taxon>Dictyobacteraceae</taxon>
        <taxon>Dictyobacter</taxon>
    </lineage>
</organism>
<dbReference type="EMBL" id="BIFT01000001">
    <property type="protein sequence ID" value="GCE26395.1"/>
    <property type="molecule type" value="Genomic_DNA"/>
</dbReference>
<dbReference type="InterPro" id="IPR011101">
    <property type="entry name" value="DUF5131"/>
</dbReference>
<gene>
    <name evidence="1" type="ORF">KDA_18790</name>
</gene>
<keyword evidence="2" id="KW-1185">Reference proteome</keyword>
<accession>A0A402B4W1</accession>
<dbReference type="Pfam" id="PF07505">
    <property type="entry name" value="DUF5131"/>
    <property type="match status" value="1"/>
</dbReference>